<name>A0A1H6MMC9_9RHOB</name>
<evidence type="ECO:0000259" key="3">
    <source>
        <dbReference type="Pfam" id="PF19305"/>
    </source>
</evidence>
<dbReference type="PANTHER" id="PTHR16943:SF8">
    <property type="entry name" value="2-METHYLCITRATE DEHYDRATASE"/>
    <property type="match status" value="1"/>
</dbReference>
<dbReference type="RefSeq" id="WP_090848083.1">
    <property type="nucleotide sequence ID" value="NZ_FNXG01000003.1"/>
</dbReference>
<dbReference type="Proteomes" id="UP000199125">
    <property type="component" value="Unassembled WGS sequence"/>
</dbReference>
<dbReference type="InterPro" id="IPR005656">
    <property type="entry name" value="MmgE_PrpD"/>
</dbReference>
<dbReference type="EMBL" id="FNXG01000003">
    <property type="protein sequence ID" value="SEH99668.1"/>
    <property type="molecule type" value="Genomic_DNA"/>
</dbReference>
<feature type="domain" description="MmgE/PrpD N-terminal" evidence="2">
    <location>
        <begin position="16"/>
        <end position="235"/>
    </location>
</feature>
<sequence>MDPHAQAPSHTPDLDQLADFLADFPAAELPPEVVARTKLIIADCVGAIVGGAAEPEMAALTGALAAPDSGSALVIGTGHMVPAERAALLNGTAGTWLEMDEGNQFSRGHPGMHALPAAFALAETRHATGMALLAAVALGYEAGARVGIGTRLRPTMHPHGTWGVICAAVAAGRIGQVDAAGMRGLLNMAPTLSLATSRRTMLEGATVRNSFTGLAGQTGVLCLAMLGAGVTGERDGIGHVFGRVAGEDFDPRALSDMLGSRWEVTRNYFKMHACCRYNHAALDAVQLILAGEGGEIDPDTVARIEVDSYSLAVELADPAPANTLAAKFSLPFAIATTLIHRDSGVHSFTWDAVRDPAIARLAARVVLREDPAMTARLPDQRPARVRITLHDGQVLEAATRTNRGDWSDPYSPDEIRDKYMSLATRCWSVPHAEAVHARIMDLDRLDDVAALGQLMRNPTRAA</sequence>
<comment type="similarity">
    <text evidence="1">Belongs to the PrpD family.</text>
</comment>
<dbReference type="InterPro" id="IPR045336">
    <property type="entry name" value="MmgE_PrpD_N"/>
</dbReference>
<dbReference type="PANTHER" id="PTHR16943">
    <property type="entry name" value="2-METHYLCITRATE DEHYDRATASE-RELATED"/>
    <property type="match status" value="1"/>
</dbReference>
<feature type="domain" description="MmgE/PrpD C-terminal" evidence="3">
    <location>
        <begin position="272"/>
        <end position="429"/>
    </location>
</feature>
<dbReference type="Pfam" id="PF03972">
    <property type="entry name" value="MmgE_PrpD_N"/>
    <property type="match status" value="1"/>
</dbReference>
<dbReference type="Gene3D" id="3.30.1330.120">
    <property type="entry name" value="2-methylcitrate dehydratase PrpD"/>
    <property type="match status" value="1"/>
</dbReference>
<dbReference type="SUPFAM" id="SSF103378">
    <property type="entry name" value="2-methylcitrate dehydratase PrpD"/>
    <property type="match status" value="1"/>
</dbReference>
<dbReference type="InterPro" id="IPR042183">
    <property type="entry name" value="MmgE/PrpD_sf_1"/>
</dbReference>
<dbReference type="AlphaFoldDB" id="A0A1H6MMC9"/>
<evidence type="ECO:0000313" key="5">
    <source>
        <dbReference type="Proteomes" id="UP000199125"/>
    </source>
</evidence>
<evidence type="ECO:0000256" key="1">
    <source>
        <dbReference type="ARBA" id="ARBA00006174"/>
    </source>
</evidence>
<dbReference type="InterPro" id="IPR036148">
    <property type="entry name" value="MmgE/PrpD_sf"/>
</dbReference>
<dbReference type="Gene3D" id="1.10.4100.10">
    <property type="entry name" value="2-methylcitrate dehydratase PrpD"/>
    <property type="match status" value="1"/>
</dbReference>
<organism evidence="4 5">
    <name type="scientific">Paracoccus alkenifer</name>
    <dbReference type="NCBI Taxonomy" id="65735"/>
    <lineage>
        <taxon>Bacteria</taxon>
        <taxon>Pseudomonadati</taxon>
        <taxon>Pseudomonadota</taxon>
        <taxon>Alphaproteobacteria</taxon>
        <taxon>Rhodobacterales</taxon>
        <taxon>Paracoccaceae</taxon>
        <taxon>Paracoccus</taxon>
    </lineage>
</organism>
<reference evidence="5" key="1">
    <citation type="submission" date="2016-10" db="EMBL/GenBank/DDBJ databases">
        <authorList>
            <person name="Varghese N."/>
            <person name="Submissions S."/>
        </authorList>
    </citation>
    <scope>NUCLEOTIDE SEQUENCE [LARGE SCALE GENOMIC DNA]</scope>
    <source>
        <strain evidence="5">DSM 11593</strain>
    </source>
</reference>
<keyword evidence="5" id="KW-1185">Reference proteome</keyword>
<dbReference type="Pfam" id="PF19305">
    <property type="entry name" value="MmgE_PrpD_C"/>
    <property type="match status" value="1"/>
</dbReference>
<dbReference type="OrthoDB" id="9795089at2"/>
<accession>A0A1H6MMC9</accession>
<dbReference type="STRING" id="65735.SAMN04488075_2179"/>
<dbReference type="InterPro" id="IPR045337">
    <property type="entry name" value="MmgE_PrpD_C"/>
</dbReference>
<gene>
    <name evidence="4" type="ORF">SAMN04488075_2179</name>
</gene>
<dbReference type="InterPro" id="IPR042188">
    <property type="entry name" value="MmgE/PrpD_sf_2"/>
</dbReference>
<protein>
    <submittedName>
        <fullName evidence="4">2-methylcitrate dehydratase PrpD</fullName>
    </submittedName>
</protein>
<proteinExistence type="inferred from homology"/>
<evidence type="ECO:0000313" key="4">
    <source>
        <dbReference type="EMBL" id="SEH99668.1"/>
    </source>
</evidence>
<evidence type="ECO:0000259" key="2">
    <source>
        <dbReference type="Pfam" id="PF03972"/>
    </source>
</evidence>
<dbReference type="GO" id="GO:0016829">
    <property type="term" value="F:lyase activity"/>
    <property type="evidence" value="ECO:0007669"/>
    <property type="project" value="InterPro"/>
</dbReference>